<dbReference type="EMBL" id="CAJPEX010001180">
    <property type="protein sequence ID" value="CAG0918444.1"/>
    <property type="molecule type" value="Genomic_DNA"/>
</dbReference>
<proteinExistence type="predicted"/>
<dbReference type="Proteomes" id="UP000678499">
    <property type="component" value="Unassembled WGS sequence"/>
</dbReference>
<organism evidence="2">
    <name type="scientific">Notodromas monacha</name>
    <dbReference type="NCBI Taxonomy" id="399045"/>
    <lineage>
        <taxon>Eukaryota</taxon>
        <taxon>Metazoa</taxon>
        <taxon>Ecdysozoa</taxon>
        <taxon>Arthropoda</taxon>
        <taxon>Crustacea</taxon>
        <taxon>Oligostraca</taxon>
        <taxon>Ostracoda</taxon>
        <taxon>Podocopa</taxon>
        <taxon>Podocopida</taxon>
        <taxon>Cypridocopina</taxon>
        <taxon>Cypridoidea</taxon>
        <taxon>Cyprididae</taxon>
        <taxon>Notodromas</taxon>
    </lineage>
</organism>
<keyword evidence="3" id="KW-1185">Reference proteome</keyword>
<feature type="region of interest" description="Disordered" evidence="1">
    <location>
        <begin position="394"/>
        <end position="414"/>
    </location>
</feature>
<feature type="compositionally biased region" description="Gly residues" evidence="1">
    <location>
        <begin position="396"/>
        <end position="405"/>
    </location>
</feature>
<name>A0A7R9GDD9_9CRUS</name>
<sequence length="414" mass="44384">MENVQFTIDDQAEVLEVKARRGRKPEPEASRMAASLAGAVGAWASTIATAWAKQCHLHIPSQQQQQQPDTVHSIFETRDDDDFFEAGSEMTESLGVASVDTLTTTTTTRGSVTFSAADTREVARFRSTISRGLDRQGSVTSAVSSSTCCDWSDNETIAELVCRFPRGTTGYPEVVGVTTTKQSGEGPVQGPNDASPLSPEDMSKAKDLLSPLDFTVGDTLVGLNVDLGSGNIDMGSEHFASVMKNAPKVKTIGPETTILAVFNLDHKGSSIYCNWLLVNLQKEGDVTDQSNTVYSWDFSTDQLPADITQGSRFVAVAVTQDGGKFDMEEIKKKATEDKRLGFTGKELSGSTIFFDNLPKKFLRMAKPGLVTGLKNWVICADGNPGCQVAGEFNGQQTGGSTGGMDGMSSLMGKQ</sequence>
<reference evidence="2" key="1">
    <citation type="submission" date="2020-11" db="EMBL/GenBank/DDBJ databases">
        <authorList>
            <person name="Tran Van P."/>
        </authorList>
    </citation>
    <scope>NUCLEOTIDE SEQUENCE</scope>
</reference>
<feature type="region of interest" description="Disordered" evidence="1">
    <location>
        <begin position="179"/>
        <end position="201"/>
    </location>
</feature>
<evidence type="ECO:0000313" key="2">
    <source>
        <dbReference type="EMBL" id="CAD7278292.1"/>
    </source>
</evidence>
<evidence type="ECO:0000313" key="3">
    <source>
        <dbReference type="Proteomes" id="UP000678499"/>
    </source>
</evidence>
<evidence type="ECO:0000256" key="1">
    <source>
        <dbReference type="SAM" id="MobiDB-lite"/>
    </source>
</evidence>
<dbReference type="AlphaFoldDB" id="A0A7R9GDD9"/>
<gene>
    <name evidence="2" type="ORF">NMOB1V02_LOCUS6000</name>
</gene>
<dbReference type="EMBL" id="OA883217">
    <property type="protein sequence ID" value="CAD7278292.1"/>
    <property type="molecule type" value="Genomic_DNA"/>
</dbReference>
<protein>
    <submittedName>
        <fullName evidence="2">Uncharacterized protein</fullName>
    </submittedName>
</protein>
<accession>A0A7R9GDD9</accession>